<dbReference type="Gene3D" id="2.30.30.1190">
    <property type="match status" value="1"/>
</dbReference>
<keyword evidence="10" id="KW-0175">Coiled coil</keyword>
<dbReference type="Proteomes" id="UP000019118">
    <property type="component" value="Unassembled WGS sequence"/>
</dbReference>
<dbReference type="Pfam" id="PF21010">
    <property type="entry name" value="HA2_C"/>
    <property type="match status" value="1"/>
</dbReference>
<feature type="domain" description="UBA" evidence="13">
    <location>
        <begin position="106"/>
        <end position="150"/>
    </location>
</feature>
<dbReference type="PANTHER" id="PTHR18934:SF145">
    <property type="entry name" value="ATP-DEPENDENT RNA HELICASE DHX57-RELATED"/>
    <property type="match status" value="1"/>
</dbReference>
<proteinExistence type="inferred from homology"/>
<dbReference type="InterPro" id="IPR006575">
    <property type="entry name" value="RWD_dom"/>
</dbReference>
<evidence type="ECO:0000256" key="3">
    <source>
        <dbReference type="ARBA" id="ARBA00022723"/>
    </source>
</evidence>
<dbReference type="Pfam" id="PF07717">
    <property type="entry name" value="OB_NTP_bind"/>
    <property type="match status" value="1"/>
</dbReference>
<evidence type="ECO:0000256" key="9">
    <source>
        <dbReference type="ARBA" id="ARBA00022840"/>
    </source>
</evidence>
<dbReference type="SMART" id="SM00847">
    <property type="entry name" value="HA2"/>
    <property type="match status" value="1"/>
</dbReference>
<evidence type="ECO:0000256" key="5">
    <source>
        <dbReference type="ARBA" id="ARBA00022771"/>
    </source>
</evidence>
<dbReference type="PROSITE" id="PS50030">
    <property type="entry name" value="UBA"/>
    <property type="match status" value="1"/>
</dbReference>
<evidence type="ECO:0000259" key="13">
    <source>
        <dbReference type="PROSITE" id="PS50030"/>
    </source>
</evidence>
<reference evidence="17" key="2">
    <citation type="submission" date="2024-08" db="UniProtKB">
        <authorList>
            <consortium name="EnsemblMetazoa"/>
        </authorList>
    </citation>
    <scope>IDENTIFICATION</scope>
</reference>
<dbReference type="SMART" id="SM00490">
    <property type="entry name" value="HELICc"/>
    <property type="match status" value="1"/>
</dbReference>
<dbReference type="Gene3D" id="3.40.50.300">
    <property type="entry name" value="P-loop containing nucleotide triphosphate hydrolases"/>
    <property type="match status" value="2"/>
</dbReference>
<dbReference type="Pfam" id="PF04408">
    <property type="entry name" value="WHD_HA2"/>
    <property type="match status" value="1"/>
</dbReference>
<keyword evidence="8 12" id="KW-0862">Zinc</keyword>
<dbReference type="AlphaFoldDB" id="A0AAR5QFI2"/>
<dbReference type="Gene3D" id="1.10.8.10">
    <property type="entry name" value="DNA helicase RuvA subunit, C-terminal domain"/>
    <property type="match status" value="1"/>
</dbReference>
<keyword evidence="7" id="KW-0347">Helicase</keyword>
<dbReference type="PROSITE" id="PS51192">
    <property type="entry name" value="HELICASE_ATP_BIND_1"/>
    <property type="match status" value="1"/>
</dbReference>
<dbReference type="SMART" id="SM00487">
    <property type="entry name" value="DEXDc"/>
    <property type="match status" value="1"/>
</dbReference>
<evidence type="ECO:0000259" key="15">
    <source>
        <dbReference type="PROSITE" id="PS51192"/>
    </source>
</evidence>
<evidence type="ECO:0000256" key="4">
    <source>
        <dbReference type="ARBA" id="ARBA00022741"/>
    </source>
</evidence>
<dbReference type="InterPro" id="IPR011709">
    <property type="entry name" value="DEAD-box_helicase_OB_fold"/>
</dbReference>
<dbReference type="InterPro" id="IPR014001">
    <property type="entry name" value="Helicase_ATP-bd"/>
</dbReference>
<evidence type="ECO:0000259" key="14">
    <source>
        <dbReference type="PROSITE" id="PS50103"/>
    </source>
</evidence>
<keyword evidence="6" id="KW-0378">Hydrolase</keyword>
<dbReference type="InterPro" id="IPR036855">
    <property type="entry name" value="Znf_CCCH_sf"/>
</dbReference>
<dbReference type="FunFam" id="3.40.50.300:FF:000325">
    <property type="entry name" value="ATP-dependent RNA helicase DHX29"/>
    <property type="match status" value="1"/>
</dbReference>
<dbReference type="Gene3D" id="3.10.110.10">
    <property type="entry name" value="Ubiquitin Conjugating Enzyme"/>
    <property type="match status" value="1"/>
</dbReference>
<dbReference type="InterPro" id="IPR009060">
    <property type="entry name" value="UBA-like_sf"/>
</dbReference>
<dbReference type="FunFam" id="3.40.50.300:FF:001214">
    <property type="entry name" value="DExH-box ATP-dependent RNA helicase"/>
    <property type="match status" value="1"/>
</dbReference>
<dbReference type="SUPFAM" id="SSF52540">
    <property type="entry name" value="P-loop containing nucleoside triphosphate hydrolases"/>
    <property type="match status" value="1"/>
</dbReference>
<dbReference type="PROSITE" id="PS50103">
    <property type="entry name" value="ZF_C3H1"/>
    <property type="match status" value="1"/>
</dbReference>
<dbReference type="CDD" id="cd18791">
    <property type="entry name" value="SF2_C_RHA"/>
    <property type="match status" value="1"/>
</dbReference>
<dbReference type="FunFam" id="1.20.120.1080:FF:000002">
    <property type="entry name" value="Putative ATP-dependent RNA helicase DHX36"/>
    <property type="match status" value="1"/>
</dbReference>
<evidence type="ECO:0000256" key="10">
    <source>
        <dbReference type="ARBA" id="ARBA00023054"/>
    </source>
</evidence>
<dbReference type="SUPFAM" id="SSF90229">
    <property type="entry name" value="CCCH zinc finger"/>
    <property type="match status" value="1"/>
</dbReference>
<keyword evidence="18" id="KW-1185">Reference proteome</keyword>
<evidence type="ECO:0000256" key="2">
    <source>
        <dbReference type="ARBA" id="ARBA00012552"/>
    </source>
</evidence>
<sequence length="1145" mass="130714">MNCEQVINNADLLLRQPVTARVSAIKEPPKLMNVKQELQFLRLTDPIEEQILETLKYLHGPEFKLNSIADYKDTNSNVLKKYWVGQGSLVVRGGCDYSQSKDAPLEEEERLKLFALMRLQSYGFHENHCIEAFKYCNNSIEDALYLLYSKYLKIEDKSMVEHGLTQSELLDMRADEKSSLESIYETQFKEKVEDVWTVSMKVEYLFNLFHNKKPTRKPVPKKAKEKCKNFLKGGTCRFGSKCRFSHEVDVVENDDNAHLEQHCFELEFRFQKSSNYPYEPPMIFLKSNVCMPPLMSLHICKRLHQEAQYLALDGIPCVYGVTELLNNEDIIKEHLKTDVEFLHPKQKLFSSEIIVKSFKSRPTHYRKGATSKDNKRRLTIDEIAKEDERIIRDFSEKKLSSKYGEMLGARKKLPAWTLRNDILNFIQQSQVVVISGETGCGKSTQVPQFILDDWISNYNQKHLEIVCTQPRRISAIGVAERVANERLENAGSTVGYQIRLESKVSSRTRLTFCTTGILLRRLESEPTLPNVTHIIVDEVHERSDESDFLLLILKDLLPLRSDLKVILMSATLNAVLFSEYFGDIPVINIPGRTFPVEQYYLEDILEATGYILEDGSEYCRKMKNDSEYIDAVMAGNELTVIKPRDNIRDENLTVQQMMARYEDFSPKTCKTLFLMDSDKINNDLIETILMWIVNGSHDYPKSGTILVFLPGIGEITSLYDQLVVHEEFGRRRRKYIVLPLHSSLTSEEQAAIFSKPKNGERKIVISTNLAETSVTIDDCVFVIDSGKMKEKHFDSNRNMESLETVWVTQANGLQRKGRAGRVMPGVCIHLYTRHRFMNHFLPQPIPEIHRIPLEQLVLNIKVLPGLCERDVNEVLGSFIEPPIPENITSAIGRLQSVGAIDKADNLTPLGHHLASLPVDVRIGKLMLYGAMFGCVDAALTIAACLSHKNPFVSPFGKRDEAHKKKMTFSAHFSDHITVLIAYKKFLEMCKKSPAAARNFANENYLSHRALFTIADIKYQFLELLVDIGFVSVDLSRNKRRTGKDLVQDITGSEFNANGENFRLLSSILCAALYPNIVKVLTPSKTYIQSAVGAVPKQNEAKDIKFATPKEMVFMHPSSVNYTINSFPSAYLVYQEKVRTSKILHL</sequence>
<organism evidence="17 18">
    <name type="scientific">Dendroctonus ponderosae</name>
    <name type="common">Mountain pine beetle</name>
    <dbReference type="NCBI Taxonomy" id="77166"/>
    <lineage>
        <taxon>Eukaryota</taxon>
        <taxon>Metazoa</taxon>
        <taxon>Ecdysozoa</taxon>
        <taxon>Arthropoda</taxon>
        <taxon>Hexapoda</taxon>
        <taxon>Insecta</taxon>
        <taxon>Pterygota</taxon>
        <taxon>Neoptera</taxon>
        <taxon>Endopterygota</taxon>
        <taxon>Coleoptera</taxon>
        <taxon>Polyphaga</taxon>
        <taxon>Cucujiformia</taxon>
        <taxon>Curculionidae</taxon>
        <taxon>Scolytinae</taxon>
        <taxon>Dendroctonus</taxon>
    </lineage>
</organism>
<dbReference type="InterPro" id="IPR007502">
    <property type="entry name" value="Helicase-assoc_dom"/>
</dbReference>
<dbReference type="InterPro" id="IPR000571">
    <property type="entry name" value="Znf_CCCH"/>
</dbReference>
<comment type="similarity">
    <text evidence="1">Belongs to the DEAD box helicase family. DEAH subfamily.</text>
</comment>
<dbReference type="GO" id="GO:0008270">
    <property type="term" value="F:zinc ion binding"/>
    <property type="evidence" value="ECO:0007669"/>
    <property type="project" value="UniProtKB-KW"/>
</dbReference>
<reference evidence="18" key="1">
    <citation type="journal article" date="2013" name="Genome Biol.">
        <title>Draft genome of the mountain pine beetle, Dendroctonus ponderosae Hopkins, a major forest pest.</title>
        <authorList>
            <person name="Keeling C.I."/>
            <person name="Yuen M.M."/>
            <person name="Liao N.Y."/>
            <person name="Docking T.R."/>
            <person name="Chan S.K."/>
            <person name="Taylor G.A."/>
            <person name="Palmquist D.L."/>
            <person name="Jackman S.D."/>
            <person name="Nguyen A."/>
            <person name="Li M."/>
            <person name="Henderson H."/>
            <person name="Janes J.K."/>
            <person name="Zhao Y."/>
            <person name="Pandoh P."/>
            <person name="Moore R."/>
            <person name="Sperling F.A."/>
            <person name="Huber D.P."/>
            <person name="Birol I."/>
            <person name="Jones S.J."/>
            <person name="Bohlmann J."/>
        </authorList>
    </citation>
    <scope>NUCLEOTIDE SEQUENCE</scope>
</reference>
<feature type="domain" description="Helicase C-terminal" evidence="16">
    <location>
        <begin position="684"/>
        <end position="864"/>
    </location>
</feature>
<dbReference type="InterPro" id="IPR048333">
    <property type="entry name" value="HA2_WH"/>
</dbReference>
<name>A0AAR5QFI2_DENPD</name>
<protein>
    <recommendedName>
        <fullName evidence="2">RNA helicase</fullName>
        <ecNumber evidence="2">3.6.4.13</ecNumber>
    </recommendedName>
</protein>
<keyword evidence="4" id="KW-0547">Nucleotide-binding</keyword>
<evidence type="ECO:0000256" key="11">
    <source>
        <dbReference type="ARBA" id="ARBA00047984"/>
    </source>
</evidence>
<dbReference type="EnsemblMetazoa" id="XM_019916419.1">
    <property type="protein sequence ID" value="XP_019771978.1"/>
    <property type="gene ID" value="LOC109545625"/>
</dbReference>
<evidence type="ECO:0000256" key="12">
    <source>
        <dbReference type="PROSITE-ProRule" id="PRU00723"/>
    </source>
</evidence>
<feature type="zinc finger region" description="C3H1-type" evidence="12">
    <location>
        <begin position="221"/>
        <end position="249"/>
    </location>
</feature>
<dbReference type="InterPro" id="IPR027417">
    <property type="entry name" value="P-loop_NTPase"/>
</dbReference>
<dbReference type="SMART" id="SM00356">
    <property type="entry name" value="ZnF_C3H1"/>
    <property type="match status" value="1"/>
</dbReference>
<dbReference type="Pfam" id="PF00271">
    <property type="entry name" value="Helicase_C"/>
    <property type="match status" value="1"/>
</dbReference>
<dbReference type="GO" id="GO:0005524">
    <property type="term" value="F:ATP binding"/>
    <property type="evidence" value="ECO:0007669"/>
    <property type="project" value="UniProtKB-KW"/>
</dbReference>
<dbReference type="InterPro" id="IPR016135">
    <property type="entry name" value="UBQ-conjugating_enzyme/RWD"/>
</dbReference>
<dbReference type="GO" id="GO:0003724">
    <property type="term" value="F:RNA helicase activity"/>
    <property type="evidence" value="ECO:0007669"/>
    <property type="project" value="UniProtKB-EC"/>
</dbReference>
<dbReference type="Pfam" id="PF00270">
    <property type="entry name" value="DEAD"/>
    <property type="match status" value="1"/>
</dbReference>
<evidence type="ECO:0000313" key="18">
    <source>
        <dbReference type="Proteomes" id="UP000019118"/>
    </source>
</evidence>
<dbReference type="InterPro" id="IPR001650">
    <property type="entry name" value="Helicase_C-like"/>
</dbReference>
<dbReference type="PANTHER" id="PTHR18934">
    <property type="entry name" value="ATP-DEPENDENT RNA HELICASE"/>
    <property type="match status" value="1"/>
</dbReference>
<keyword evidence="5 12" id="KW-0863">Zinc-finger</keyword>
<comment type="catalytic activity">
    <reaction evidence="11">
        <text>ATP + H2O = ADP + phosphate + H(+)</text>
        <dbReference type="Rhea" id="RHEA:13065"/>
        <dbReference type="ChEBI" id="CHEBI:15377"/>
        <dbReference type="ChEBI" id="CHEBI:15378"/>
        <dbReference type="ChEBI" id="CHEBI:30616"/>
        <dbReference type="ChEBI" id="CHEBI:43474"/>
        <dbReference type="ChEBI" id="CHEBI:456216"/>
        <dbReference type="EC" id="3.6.4.13"/>
    </reaction>
</comment>
<accession>A0AAR5QFI2</accession>
<dbReference type="Gene3D" id="1.20.120.1080">
    <property type="match status" value="1"/>
</dbReference>
<keyword evidence="3 12" id="KW-0479">Metal-binding</keyword>
<dbReference type="Pfam" id="PF00642">
    <property type="entry name" value="zf-CCCH"/>
    <property type="match status" value="1"/>
</dbReference>
<dbReference type="InterPro" id="IPR015940">
    <property type="entry name" value="UBA"/>
</dbReference>
<dbReference type="GO" id="GO:0003723">
    <property type="term" value="F:RNA binding"/>
    <property type="evidence" value="ECO:0007669"/>
    <property type="project" value="TreeGrafter"/>
</dbReference>
<evidence type="ECO:0000256" key="6">
    <source>
        <dbReference type="ARBA" id="ARBA00022801"/>
    </source>
</evidence>
<dbReference type="PROSITE" id="PS51194">
    <property type="entry name" value="HELICASE_CTER"/>
    <property type="match status" value="1"/>
</dbReference>
<feature type="domain" description="Helicase ATP-binding" evidence="15">
    <location>
        <begin position="423"/>
        <end position="590"/>
    </location>
</feature>
<evidence type="ECO:0000313" key="17">
    <source>
        <dbReference type="EnsemblMetazoa" id="XP_019771978.1"/>
    </source>
</evidence>
<keyword evidence="9" id="KW-0067">ATP-binding</keyword>
<dbReference type="InterPro" id="IPR011545">
    <property type="entry name" value="DEAD/DEAH_box_helicase_dom"/>
</dbReference>
<dbReference type="GO" id="GO:0016787">
    <property type="term" value="F:hydrolase activity"/>
    <property type="evidence" value="ECO:0007669"/>
    <property type="project" value="UniProtKB-KW"/>
</dbReference>
<evidence type="ECO:0000259" key="16">
    <source>
        <dbReference type="PROSITE" id="PS51194"/>
    </source>
</evidence>
<dbReference type="SUPFAM" id="SSF54495">
    <property type="entry name" value="UBC-like"/>
    <property type="match status" value="1"/>
</dbReference>
<evidence type="ECO:0000256" key="1">
    <source>
        <dbReference type="ARBA" id="ARBA00008792"/>
    </source>
</evidence>
<dbReference type="Pfam" id="PF00627">
    <property type="entry name" value="UBA"/>
    <property type="match status" value="1"/>
</dbReference>
<dbReference type="SUPFAM" id="SSF46934">
    <property type="entry name" value="UBA-like"/>
    <property type="match status" value="1"/>
</dbReference>
<dbReference type="EC" id="3.6.4.13" evidence="2"/>
<evidence type="ECO:0000256" key="8">
    <source>
        <dbReference type="ARBA" id="ARBA00022833"/>
    </source>
</evidence>
<evidence type="ECO:0000256" key="7">
    <source>
        <dbReference type="ARBA" id="ARBA00022806"/>
    </source>
</evidence>
<dbReference type="Pfam" id="PF05773">
    <property type="entry name" value="RWD"/>
    <property type="match status" value="1"/>
</dbReference>
<feature type="domain" description="C3H1-type" evidence="14">
    <location>
        <begin position="221"/>
        <end position="249"/>
    </location>
</feature>